<dbReference type="Proteomes" id="UP000741863">
    <property type="component" value="Unassembled WGS sequence"/>
</dbReference>
<dbReference type="InterPro" id="IPR053967">
    <property type="entry name" value="LlgE_F_G-like_D1"/>
</dbReference>
<protein>
    <submittedName>
        <fullName evidence="6">Flagellar basal-body rod protein FlgG</fullName>
    </submittedName>
</protein>
<dbReference type="SUPFAM" id="SSF117143">
    <property type="entry name" value="Flagellar hook protein flgE"/>
    <property type="match status" value="1"/>
</dbReference>
<evidence type="ECO:0000256" key="1">
    <source>
        <dbReference type="ARBA" id="ARBA00009677"/>
    </source>
</evidence>
<dbReference type="PANTHER" id="PTHR30435">
    <property type="entry name" value="FLAGELLAR PROTEIN"/>
    <property type="match status" value="1"/>
</dbReference>
<dbReference type="PANTHER" id="PTHR30435:SF19">
    <property type="entry name" value="FLAGELLAR BASAL-BODY ROD PROTEIN FLGG"/>
    <property type="match status" value="1"/>
</dbReference>
<dbReference type="RefSeq" id="WP_042358139.1">
    <property type="nucleotide sequence ID" value="NZ_JAFBEC010000001.1"/>
</dbReference>
<keyword evidence="6" id="KW-0282">Flagellum</keyword>
<dbReference type="InterPro" id="IPR020013">
    <property type="entry name" value="Flagellar_FlgE/F/G"/>
</dbReference>
<dbReference type="InterPro" id="IPR037925">
    <property type="entry name" value="FlgE/F/G-like"/>
</dbReference>
<evidence type="ECO:0000259" key="5">
    <source>
        <dbReference type="Pfam" id="PF22692"/>
    </source>
</evidence>
<reference evidence="6 7" key="1">
    <citation type="submission" date="2021-01" db="EMBL/GenBank/DDBJ databases">
        <title>Genomic Encyclopedia of Type Strains, Phase IV (KMG-IV): sequencing the most valuable type-strain genomes for metagenomic binning, comparative biology and taxonomic classification.</title>
        <authorList>
            <person name="Goeker M."/>
        </authorList>
    </citation>
    <scope>NUCLEOTIDE SEQUENCE [LARGE SCALE GENOMIC DNA]</scope>
    <source>
        <strain evidence="6 7">DSM 25540</strain>
    </source>
</reference>
<dbReference type="EMBL" id="JAFBEC010000001">
    <property type="protein sequence ID" value="MBM7631411.1"/>
    <property type="molecule type" value="Genomic_DNA"/>
</dbReference>
<feature type="domain" description="Flagellar basal body rod protein N-terminal" evidence="3">
    <location>
        <begin position="8"/>
        <end position="31"/>
    </location>
</feature>
<organism evidence="6 7">
    <name type="scientific">Geomicrobium sediminis</name>
    <dbReference type="NCBI Taxonomy" id="1347788"/>
    <lineage>
        <taxon>Bacteria</taxon>
        <taxon>Bacillati</taxon>
        <taxon>Bacillota</taxon>
        <taxon>Bacilli</taxon>
        <taxon>Bacillales</taxon>
        <taxon>Geomicrobium</taxon>
    </lineage>
</organism>
<comment type="similarity">
    <text evidence="1 2">Belongs to the flagella basal body rod proteins family.</text>
</comment>
<sequence length="269" mass="29323">MLTSAVSMGQLQQGIDTTAHNLANVNTTGYQRREAMFSDLLFQQINNQQVPQPEGNRLTPPGIRSGSGAAMVQSALRFEQGSVKESERDLDFALISPNHFFPVEREGETFLTRDGAFYLSESGDNTWRIVSGDGAALLQADGTPFEITGQAQSFTLQADGTLVAQMADGQDVELGTLNLANVSKPQMLESIGNNLFALPDVEALDLTLADVLEYEAANNGTVVQGALEQANVDMAQEMVKLMEMQRLYSMHARSLRQTDQMMGLVNSLR</sequence>
<evidence type="ECO:0000259" key="4">
    <source>
        <dbReference type="Pfam" id="PF06429"/>
    </source>
</evidence>
<feature type="domain" description="Flagellar basal-body/hook protein C-terminal" evidence="4">
    <location>
        <begin position="223"/>
        <end position="268"/>
    </location>
</feature>
<accession>A0ABS2P8G1</accession>
<dbReference type="NCBIfam" id="TIGR03506">
    <property type="entry name" value="FlgEFG_subfam"/>
    <property type="match status" value="2"/>
</dbReference>
<evidence type="ECO:0000259" key="3">
    <source>
        <dbReference type="Pfam" id="PF00460"/>
    </source>
</evidence>
<comment type="subcellular location">
    <subcellularLocation>
        <location evidence="2">Bacterial flagellum basal body</location>
    </subcellularLocation>
</comment>
<dbReference type="InterPro" id="IPR010930">
    <property type="entry name" value="Flg_bb/hook_C_dom"/>
</dbReference>
<keyword evidence="6" id="KW-0969">Cilium</keyword>
<comment type="caution">
    <text evidence="6">The sequence shown here is derived from an EMBL/GenBank/DDBJ whole genome shotgun (WGS) entry which is preliminary data.</text>
</comment>
<gene>
    <name evidence="6" type="ORF">JOD17_000502</name>
</gene>
<evidence type="ECO:0000313" key="7">
    <source>
        <dbReference type="Proteomes" id="UP000741863"/>
    </source>
</evidence>
<dbReference type="InterPro" id="IPR001444">
    <property type="entry name" value="Flag_bb_rod_N"/>
</dbReference>
<name>A0ABS2P8G1_9BACL</name>
<evidence type="ECO:0000256" key="2">
    <source>
        <dbReference type="RuleBase" id="RU362116"/>
    </source>
</evidence>
<keyword evidence="7" id="KW-1185">Reference proteome</keyword>
<feature type="domain" description="Flagellar hook protein FlgE/F/G-like D1" evidence="5">
    <location>
        <begin position="95"/>
        <end position="163"/>
    </location>
</feature>
<dbReference type="Pfam" id="PF22692">
    <property type="entry name" value="LlgE_F_G_D1"/>
    <property type="match status" value="1"/>
</dbReference>
<keyword evidence="6" id="KW-0966">Cell projection</keyword>
<keyword evidence="2" id="KW-0975">Bacterial flagellum</keyword>
<dbReference type="Pfam" id="PF00460">
    <property type="entry name" value="Flg_bb_rod"/>
    <property type="match status" value="1"/>
</dbReference>
<proteinExistence type="inferred from homology"/>
<evidence type="ECO:0000313" key="6">
    <source>
        <dbReference type="EMBL" id="MBM7631411.1"/>
    </source>
</evidence>
<dbReference type="Pfam" id="PF06429">
    <property type="entry name" value="Flg_bbr_C"/>
    <property type="match status" value="1"/>
</dbReference>